<keyword evidence="1" id="KW-0472">Membrane</keyword>
<reference evidence="2 3" key="1">
    <citation type="submission" date="2016-11" db="EMBL/GenBank/DDBJ databases">
        <authorList>
            <person name="Varghese N."/>
            <person name="Submissions S."/>
        </authorList>
    </citation>
    <scope>NUCLEOTIDE SEQUENCE [LARGE SCALE GENOMIC DNA]</scope>
    <source>
        <strain evidence="2 3">DSM 17919</strain>
    </source>
</reference>
<feature type="transmembrane region" description="Helical" evidence="1">
    <location>
        <begin position="250"/>
        <end position="271"/>
    </location>
</feature>
<proteinExistence type="predicted"/>
<feature type="transmembrane region" description="Helical" evidence="1">
    <location>
        <begin position="112"/>
        <end position="136"/>
    </location>
</feature>
<sequence length="340" mass="37666">MIGFVIEVNYGKEFSMHTELFSFMDFDVLWNGLCRPLLRLILSISLGLAIGNIIEALHWGRFLAKVSSPLVRMAHLQDVSGAAFTMAFFSSISANSYLAEQYEQGKIVRKELYFSNLLNSTPVLFLHLPSLFFLAVPFLGKAAFWYVGIIVSAALFRTIGTVIAGRFILPPTPEGCVTCELDDNAPKDAKEVFQRVVSRFMRRIRRVLLVTIPVYTIVFMLNRFGVFEALNDVIGGDNGFLPFINPEAAGVLILSLAAEITASMAAAGALLTDGSIQAKDVVLALLAGNILSSPMRALRHQLATYMGIFPSRLALWLIFCNQSVRVVSLVLFTLAYYFWV</sequence>
<accession>A0A8G2C8X0</accession>
<dbReference type="PANTHER" id="PTHR38139:SF1">
    <property type="entry name" value="NUCLEOSIDE TRANSPORTER_FEOB GTPASE GATE DOMAIN-CONTAINING PROTEIN"/>
    <property type="match status" value="1"/>
</dbReference>
<dbReference type="Proteomes" id="UP000184001">
    <property type="component" value="Unassembled WGS sequence"/>
</dbReference>
<dbReference type="EMBL" id="FQZR01000003">
    <property type="protein sequence ID" value="SHI99548.1"/>
    <property type="molecule type" value="Genomic_DNA"/>
</dbReference>
<feature type="transmembrane region" description="Helical" evidence="1">
    <location>
        <begin position="79"/>
        <end position="100"/>
    </location>
</feature>
<evidence type="ECO:0008006" key="4">
    <source>
        <dbReference type="Google" id="ProtNLM"/>
    </source>
</evidence>
<organism evidence="2 3">
    <name type="scientific">Halodesulfovibrio aestuarii</name>
    <dbReference type="NCBI Taxonomy" id="126333"/>
    <lineage>
        <taxon>Bacteria</taxon>
        <taxon>Pseudomonadati</taxon>
        <taxon>Thermodesulfobacteriota</taxon>
        <taxon>Desulfovibrionia</taxon>
        <taxon>Desulfovibrionales</taxon>
        <taxon>Desulfovibrionaceae</taxon>
        <taxon>Halodesulfovibrio</taxon>
    </lineage>
</organism>
<feature type="transmembrane region" description="Helical" evidence="1">
    <location>
        <begin position="207"/>
        <end position="230"/>
    </location>
</feature>
<gene>
    <name evidence="2" type="ORF">SAMN05660830_01303</name>
</gene>
<feature type="transmembrane region" description="Helical" evidence="1">
    <location>
        <begin position="37"/>
        <end position="59"/>
    </location>
</feature>
<keyword evidence="1" id="KW-0812">Transmembrane</keyword>
<dbReference type="InterPro" id="IPR038880">
    <property type="entry name" value="MJ0871-like"/>
</dbReference>
<keyword evidence="1" id="KW-1133">Transmembrane helix</keyword>
<feature type="transmembrane region" description="Helical" evidence="1">
    <location>
        <begin position="142"/>
        <end position="164"/>
    </location>
</feature>
<evidence type="ECO:0000256" key="1">
    <source>
        <dbReference type="SAM" id="Phobius"/>
    </source>
</evidence>
<comment type="caution">
    <text evidence="2">The sequence shown here is derived from an EMBL/GenBank/DDBJ whole genome shotgun (WGS) entry which is preliminary data.</text>
</comment>
<evidence type="ECO:0000313" key="2">
    <source>
        <dbReference type="EMBL" id="SHI99548.1"/>
    </source>
</evidence>
<evidence type="ECO:0000313" key="3">
    <source>
        <dbReference type="Proteomes" id="UP000184001"/>
    </source>
</evidence>
<protein>
    <recommendedName>
        <fullName evidence="4">Nucleoside recognition protein</fullName>
    </recommendedName>
</protein>
<dbReference type="PANTHER" id="PTHR38139">
    <property type="entry name" value="GATE DOMAIN-CONTAINING PROTEIN"/>
    <property type="match status" value="1"/>
</dbReference>
<dbReference type="AlphaFoldDB" id="A0A8G2C8X0"/>
<feature type="transmembrane region" description="Helical" evidence="1">
    <location>
        <begin position="313"/>
        <end position="339"/>
    </location>
</feature>
<name>A0A8G2C8X0_9BACT</name>